<name>A0A2N9AMS8_METEX</name>
<sequence>MILGRDHWAKSMSQEGELCFTRLELMISNAKQIETSQIQVRNKGFEDLFRLKSPFVS</sequence>
<dbReference type="EMBL" id="LT962688">
    <property type="protein sequence ID" value="SOR28460.1"/>
    <property type="molecule type" value="Genomic_DNA"/>
</dbReference>
<dbReference type="AlphaFoldDB" id="A0A2N9AMS8"/>
<evidence type="ECO:0000313" key="2">
    <source>
        <dbReference type="Proteomes" id="UP000233769"/>
    </source>
</evidence>
<gene>
    <name evidence="1" type="ORF">TK0001_1858</name>
</gene>
<organism evidence="1 2">
    <name type="scientific">Methylorubrum extorquens</name>
    <name type="common">Methylobacterium dichloromethanicum</name>
    <name type="synonym">Methylobacterium extorquens</name>
    <dbReference type="NCBI Taxonomy" id="408"/>
    <lineage>
        <taxon>Bacteria</taxon>
        <taxon>Pseudomonadati</taxon>
        <taxon>Pseudomonadota</taxon>
        <taxon>Alphaproteobacteria</taxon>
        <taxon>Hyphomicrobiales</taxon>
        <taxon>Methylobacteriaceae</taxon>
        <taxon>Methylorubrum</taxon>
    </lineage>
</organism>
<proteinExistence type="predicted"/>
<evidence type="ECO:0000313" key="1">
    <source>
        <dbReference type="EMBL" id="SOR28460.1"/>
    </source>
</evidence>
<reference evidence="2" key="1">
    <citation type="submission" date="2017-10" db="EMBL/GenBank/DDBJ databases">
        <authorList>
            <person name="Regsiter A."/>
            <person name="William W."/>
        </authorList>
    </citation>
    <scope>NUCLEOTIDE SEQUENCE [LARGE SCALE GENOMIC DNA]</scope>
</reference>
<protein>
    <submittedName>
        <fullName evidence="1">Uncharacterized protein</fullName>
    </submittedName>
</protein>
<dbReference type="Proteomes" id="UP000233769">
    <property type="component" value="Chromosome tk0001"/>
</dbReference>
<accession>A0A2N9AMS8</accession>